<dbReference type="OrthoDB" id="1702682at2759"/>
<accession>A0A5B6VUT9</accession>
<sequence length="72" mass="8303">MTKKFLLKYFPPAKTTKCLHHGLPFWLQVQTIYNGLNLLTRQLIDVATGGTLNNKTPEVAYEFIEEMALNNY</sequence>
<keyword evidence="2" id="KW-1185">Reference proteome</keyword>
<dbReference type="Proteomes" id="UP000325315">
    <property type="component" value="Unassembled WGS sequence"/>
</dbReference>
<dbReference type="EMBL" id="SMMG02000005">
    <property type="protein sequence ID" value="KAA3473229.1"/>
    <property type="molecule type" value="Genomic_DNA"/>
</dbReference>
<name>A0A5B6VUT9_9ROSI</name>
<gene>
    <name evidence="1" type="ORF">EPI10_023627</name>
</gene>
<protein>
    <submittedName>
        <fullName evidence="1">Aspartic peptidase</fullName>
    </submittedName>
</protein>
<evidence type="ECO:0000313" key="2">
    <source>
        <dbReference type="Proteomes" id="UP000325315"/>
    </source>
</evidence>
<evidence type="ECO:0000313" key="1">
    <source>
        <dbReference type="EMBL" id="KAA3473229.1"/>
    </source>
</evidence>
<dbReference type="AlphaFoldDB" id="A0A5B6VUT9"/>
<comment type="caution">
    <text evidence="1">The sequence shown here is derived from an EMBL/GenBank/DDBJ whole genome shotgun (WGS) entry which is preliminary data.</text>
</comment>
<reference evidence="2" key="1">
    <citation type="journal article" date="2019" name="Plant Biotechnol. J.">
        <title>Genome sequencing of the Australian wild diploid species Gossypium australe highlights disease resistance and delayed gland morphogenesis.</title>
        <authorList>
            <person name="Cai Y."/>
            <person name="Cai X."/>
            <person name="Wang Q."/>
            <person name="Wang P."/>
            <person name="Zhang Y."/>
            <person name="Cai C."/>
            <person name="Xu Y."/>
            <person name="Wang K."/>
            <person name="Zhou Z."/>
            <person name="Wang C."/>
            <person name="Geng S."/>
            <person name="Li B."/>
            <person name="Dong Q."/>
            <person name="Hou Y."/>
            <person name="Wang H."/>
            <person name="Ai P."/>
            <person name="Liu Z."/>
            <person name="Yi F."/>
            <person name="Sun M."/>
            <person name="An G."/>
            <person name="Cheng J."/>
            <person name="Zhang Y."/>
            <person name="Shi Q."/>
            <person name="Xie Y."/>
            <person name="Shi X."/>
            <person name="Chang Y."/>
            <person name="Huang F."/>
            <person name="Chen Y."/>
            <person name="Hong S."/>
            <person name="Mi L."/>
            <person name="Sun Q."/>
            <person name="Zhang L."/>
            <person name="Zhou B."/>
            <person name="Peng R."/>
            <person name="Zhang X."/>
            <person name="Liu F."/>
        </authorList>
    </citation>
    <scope>NUCLEOTIDE SEQUENCE [LARGE SCALE GENOMIC DNA]</scope>
    <source>
        <strain evidence="2">cv. PA1801</strain>
    </source>
</reference>
<proteinExistence type="predicted"/>
<organism evidence="1 2">
    <name type="scientific">Gossypium australe</name>
    <dbReference type="NCBI Taxonomy" id="47621"/>
    <lineage>
        <taxon>Eukaryota</taxon>
        <taxon>Viridiplantae</taxon>
        <taxon>Streptophyta</taxon>
        <taxon>Embryophyta</taxon>
        <taxon>Tracheophyta</taxon>
        <taxon>Spermatophyta</taxon>
        <taxon>Magnoliopsida</taxon>
        <taxon>eudicotyledons</taxon>
        <taxon>Gunneridae</taxon>
        <taxon>Pentapetalae</taxon>
        <taxon>rosids</taxon>
        <taxon>malvids</taxon>
        <taxon>Malvales</taxon>
        <taxon>Malvaceae</taxon>
        <taxon>Malvoideae</taxon>
        <taxon>Gossypium</taxon>
    </lineage>
</organism>